<dbReference type="STRING" id="77586.A0A0D9WZ33"/>
<evidence type="ECO:0000256" key="1">
    <source>
        <dbReference type="ARBA" id="ARBA00009390"/>
    </source>
</evidence>
<dbReference type="InterPro" id="IPR018325">
    <property type="entry name" value="Rad4/PNGase_transGLS-fold"/>
</dbReference>
<dbReference type="EnsemblPlants" id="LPERR07G12750.1">
    <property type="protein sequence ID" value="LPERR07G12750.1"/>
    <property type="gene ID" value="LPERR07G12750"/>
</dbReference>
<evidence type="ECO:0000313" key="6">
    <source>
        <dbReference type="Proteomes" id="UP000032180"/>
    </source>
</evidence>
<keyword evidence="6" id="KW-1185">Reference proteome</keyword>
<dbReference type="GO" id="GO:0046872">
    <property type="term" value="F:metal ion binding"/>
    <property type="evidence" value="ECO:0007669"/>
    <property type="project" value="UniProtKB-KW"/>
</dbReference>
<dbReference type="InterPro" id="IPR038765">
    <property type="entry name" value="Papain-like_cys_pep_sf"/>
</dbReference>
<comment type="similarity">
    <text evidence="1">Belongs to the transglutaminase-like superfamily. PNGase family.</text>
</comment>
<accession>A0A0D9WZ33</accession>
<dbReference type="FunFam" id="2.60.120.260:FF:000110">
    <property type="entry name" value="Peptide-N(4)-(N-acetyl-beta-glucosaminyl)asparagine amidase"/>
    <property type="match status" value="1"/>
</dbReference>
<reference evidence="5 6" key="1">
    <citation type="submission" date="2012-08" db="EMBL/GenBank/DDBJ databases">
        <title>Oryza genome evolution.</title>
        <authorList>
            <person name="Wing R.A."/>
        </authorList>
    </citation>
    <scope>NUCLEOTIDE SEQUENCE</scope>
</reference>
<evidence type="ECO:0000256" key="2">
    <source>
        <dbReference type="ARBA" id="ARBA00022723"/>
    </source>
</evidence>
<dbReference type="FunFam" id="2.20.25.10:FF:000011">
    <property type="entry name" value="peptide-N(4)-(N-acetyl-beta- glucosaminyl)asparagine amidase"/>
    <property type="match status" value="1"/>
</dbReference>
<name>A0A0D9WZ33_9ORYZ</name>
<dbReference type="PANTHER" id="PTHR48440:SF1">
    <property type="entry name" value="PAW DOMAIN-CONTAINING PROTEIN"/>
    <property type="match status" value="1"/>
</dbReference>
<proteinExistence type="inferred from homology"/>
<dbReference type="Pfam" id="PF03835">
    <property type="entry name" value="Rad4"/>
    <property type="match status" value="1"/>
</dbReference>
<sequence length="759" mass="85171">MVARRFVVRQEDPAAGETGEHELEYDTEHGLEILRFQIFSLTSVPPELQKIVVEADGSVVGEGTDLEAISEGLRLVAITEEEEEEDAAAAEAAKAQEKSDEELARMIQITVEADGLPVDGGNNKVSICEGFRIVVISEGESEDAAVVEAATVQKADEELARMLQAEEEALLLQQYSIRNDGGAEFRERVEPYMHQVLMYEDPMRQEAARKTVPIDELQEKALVSLAKEGNFSPSKDEEDHAFLLQLLFWFKQSFRWVNAAPCDSCGRETFNVGMGTPLPSEIKFGANRVEIYRCNYCSGTTRFPRYNDPYKKLGKGAVENGPIALHSIVELLDMMLVWWMHLDPCEGVYDNPLLYEKGWNKKLDYVIAISNDGVRDVTKRYTRKWHEVLSRRIITSEDNVSAVLSSITGKYRSGLSIDRLAVIEKRDKKESEELSKAAYLEVDTTISLPGRQSGSVEWRKARSELGQVDSLTSSACPVRKCVDAHVSKVYDALSSLLSHFCDENIPKERAIEVFDTLKRVMQNLKDANFKSRRVTLDKKTQQIFEEIFPSIERLLCAMSLKAELGTDGECSATAVGNKIHTSLALPVAMDAVDEILSNYKSDVFCTKVHQFPRGNRLCSGSVLASGEQLPIGIATAAFDGIHSSKWEEPDGSKGCWIIYKMLDDQTCELDSYDLMSANDVPERDPMDWVLEGSIDGGSTWNTIDTRSSVIFEGRFYRKTFTVDKRYKANAFRFRFLRVRESNGNPRFQIGSIDLYGKNA</sequence>
<dbReference type="SUPFAM" id="SSF54001">
    <property type="entry name" value="Cysteine proteinases"/>
    <property type="match status" value="1"/>
</dbReference>
<protein>
    <recommendedName>
        <fullName evidence="4">Rad4/PNGase transglutaminase-like fold domain-containing protein</fullName>
    </recommendedName>
</protein>
<reference evidence="6" key="2">
    <citation type="submission" date="2013-12" db="EMBL/GenBank/DDBJ databases">
        <authorList>
            <person name="Yu Y."/>
            <person name="Lee S."/>
            <person name="de Baynast K."/>
            <person name="Wissotski M."/>
            <person name="Liu L."/>
            <person name="Talag J."/>
            <person name="Goicoechea J."/>
            <person name="Angelova A."/>
            <person name="Jetty R."/>
            <person name="Kudrna D."/>
            <person name="Golser W."/>
            <person name="Rivera L."/>
            <person name="Zhang J."/>
            <person name="Wing R."/>
        </authorList>
    </citation>
    <scope>NUCLEOTIDE SEQUENCE</scope>
</reference>
<keyword evidence="3" id="KW-0862">Zinc</keyword>
<dbReference type="Gene3D" id="2.60.120.260">
    <property type="entry name" value="Galactose-binding domain-like"/>
    <property type="match status" value="1"/>
</dbReference>
<dbReference type="eggNOG" id="KOG0909">
    <property type="taxonomic scope" value="Eukaryota"/>
</dbReference>
<organism evidence="5 6">
    <name type="scientific">Leersia perrieri</name>
    <dbReference type="NCBI Taxonomy" id="77586"/>
    <lineage>
        <taxon>Eukaryota</taxon>
        <taxon>Viridiplantae</taxon>
        <taxon>Streptophyta</taxon>
        <taxon>Embryophyta</taxon>
        <taxon>Tracheophyta</taxon>
        <taxon>Spermatophyta</taxon>
        <taxon>Magnoliopsida</taxon>
        <taxon>Liliopsida</taxon>
        <taxon>Poales</taxon>
        <taxon>Poaceae</taxon>
        <taxon>BOP clade</taxon>
        <taxon>Oryzoideae</taxon>
        <taxon>Oryzeae</taxon>
        <taxon>Oryzinae</taxon>
        <taxon>Leersia</taxon>
    </lineage>
</organism>
<dbReference type="InterPro" id="IPR008979">
    <property type="entry name" value="Galactose-bd-like_sf"/>
</dbReference>
<evidence type="ECO:0000259" key="4">
    <source>
        <dbReference type="Pfam" id="PF03835"/>
    </source>
</evidence>
<dbReference type="Proteomes" id="UP000032180">
    <property type="component" value="Chromosome 7"/>
</dbReference>
<keyword evidence="2" id="KW-0479">Metal-binding</keyword>
<feature type="domain" description="Rad4/PNGase transglutaminase-like fold" evidence="4">
    <location>
        <begin position="337"/>
        <end position="434"/>
    </location>
</feature>
<evidence type="ECO:0000256" key="3">
    <source>
        <dbReference type="ARBA" id="ARBA00022833"/>
    </source>
</evidence>
<dbReference type="Gene3D" id="2.20.25.10">
    <property type="match status" value="1"/>
</dbReference>
<dbReference type="SUPFAM" id="SSF49785">
    <property type="entry name" value="Galactose-binding domain-like"/>
    <property type="match status" value="1"/>
</dbReference>
<dbReference type="AlphaFoldDB" id="A0A0D9WZ33"/>
<dbReference type="Gene3D" id="3.10.620.30">
    <property type="match status" value="2"/>
</dbReference>
<reference evidence="5" key="3">
    <citation type="submission" date="2015-04" db="UniProtKB">
        <authorList>
            <consortium name="EnsemblPlants"/>
        </authorList>
    </citation>
    <scope>IDENTIFICATION</scope>
</reference>
<dbReference type="PANTHER" id="PTHR48440">
    <property type="match status" value="1"/>
</dbReference>
<dbReference type="Gramene" id="LPERR07G12750.1">
    <property type="protein sequence ID" value="LPERR07G12750.1"/>
    <property type="gene ID" value="LPERR07G12750"/>
</dbReference>
<evidence type="ECO:0000313" key="5">
    <source>
        <dbReference type="EnsemblPlants" id="LPERR07G12750.1"/>
    </source>
</evidence>